<dbReference type="GO" id="GO:0004222">
    <property type="term" value="F:metalloendopeptidase activity"/>
    <property type="evidence" value="ECO:0007669"/>
    <property type="project" value="InterPro"/>
</dbReference>
<name>A0A1P8WSC6_9PLAN</name>
<gene>
    <name evidence="2" type="ORF">Fuma_06625</name>
</gene>
<dbReference type="KEGG" id="fmr:Fuma_06625"/>
<feature type="transmembrane region" description="Helical" evidence="1">
    <location>
        <begin position="262"/>
        <end position="284"/>
    </location>
</feature>
<feature type="transmembrane region" description="Helical" evidence="1">
    <location>
        <begin position="197"/>
        <end position="215"/>
    </location>
</feature>
<organism evidence="2 3">
    <name type="scientific">Fuerstiella marisgermanici</name>
    <dbReference type="NCBI Taxonomy" id="1891926"/>
    <lineage>
        <taxon>Bacteria</taxon>
        <taxon>Pseudomonadati</taxon>
        <taxon>Planctomycetota</taxon>
        <taxon>Planctomycetia</taxon>
        <taxon>Planctomycetales</taxon>
        <taxon>Planctomycetaceae</taxon>
        <taxon>Fuerstiella</taxon>
    </lineage>
</organism>
<keyword evidence="1" id="KW-1133">Transmembrane helix</keyword>
<dbReference type="PANTHER" id="PTHR13325">
    <property type="entry name" value="PROTEASE M50 MEMBRANE-BOUND TRANSCRIPTION FACTOR SITE 2 PROTEASE"/>
    <property type="match status" value="1"/>
</dbReference>
<dbReference type="GO" id="GO:0016020">
    <property type="term" value="C:membrane"/>
    <property type="evidence" value="ECO:0007669"/>
    <property type="project" value="InterPro"/>
</dbReference>
<feature type="transmembrane region" description="Helical" evidence="1">
    <location>
        <begin position="398"/>
        <end position="418"/>
    </location>
</feature>
<dbReference type="GO" id="GO:0005737">
    <property type="term" value="C:cytoplasm"/>
    <property type="evidence" value="ECO:0007669"/>
    <property type="project" value="TreeGrafter"/>
</dbReference>
<keyword evidence="1" id="KW-0812">Transmembrane</keyword>
<evidence type="ECO:0000313" key="2">
    <source>
        <dbReference type="EMBL" id="APZ96949.1"/>
    </source>
</evidence>
<dbReference type="GO" id="GO:0031293">
    <property type="term" value="P:membrane protein intracellular domain proteolysis"/>
    <property type="evidence" value="ECO:0007669"/>
    <property type="project" value="TreeGrafter"/>
</dbReference>
<dbReference type="PANTHER" id="PTHR13325:SF3">
    <property type="entry name" value="MEMBRANE-BOUND TRANSCRIPTION FACTOR SITE-2 PROTEASE"/>
    <property type="match status" value="1"/>
</dbReference>
<dbReference type="Gene3D" id="2.40.30.170">
    <property type="match status" value="1"/>
</dbReference>
<dbReference type="PROSITE" id="PS00543">
    <property type="entry name" value="HLYD_FAMILY"/>
    <property type="match status" value="1"/>
</dbReference>
<dbReference type="Proteomes" id="UP000187735">
    <property type="component" value="Chromosome"/>
</dbReference>
<sequence length="812" mass="93057">MAESTQSTSQEMVASNQRPIPLRRRADLVVAEIDYLGVGYQVIKDPVGLKYHRLQVEQYKILDLLDGTRSLEQVREDLKKFFPTLQVTLSDIQQLITDLYKKSLVTSDRPGQGAAMIRERSKEKKQKLKQSLMSLLYLRLPGWDPERTLQWMYPYLVWMFWKPLVWTLMAFVVSAWLMLGAQFDEFQSRLPEFQSFFGWPNLIYLWITLGAAKVIHEFGHGLSCHHFGGECHEMGVMLLVFSPCLYCDVTDSWMMKNKWHRIIIGAAGMYIEVIISAIAIYVWWFTKPGMLHYLALNTFFVTTITTVIFNANPLMRFDGYYMMSDFLEIPNLRAKSDKMLRESFSWYCLGIESRPDPFMPETGKAWFVTYAIAAWCYRWVILVSISMFLYTVLKPYDLQSLGITLCVFSMAGIVFSMFKNVYQIVATPRAEPMNKIKIFISLSVAIGAAWLILTMPIPWYHQAPFYMEPVNVAHVTSGPLPGQILPPESYRKIHEEIQAQQKSVFDQIIWSEAERQLNQTKFDLLADLPSPDEYSKLPQPGDYVKEGDVVAIIEDMQAVRLRDEIASSLQLWLTQGQVVAQYLAAEGSGQQSDSTLQIHRAKVEMTKLRDQMLNLAQVLGDRVVLAPISGKVVASDRVPEPQRDDVDRTKIHRWHGTPLDPENAGCVVEAGTELMKIAPTDELQAVLYIDQADREDLLDDMEIELKLDQLPDISYTAPVTLVSRRGEKVAPEALTTKYGGTLATRPDDKGQETLTSTAYRATVEMHFIHPESKSDAALIKPGMRGKARILVEDRTVFQWLKRYFFETFRFRL</sequence>
<reference evidence="2 3" key="1">
    <citation type="journal article" date="2016" name="Front. Microbiol.">
        <title>Fuerstia marisgermanicae gen. nov., sp. nov., an Unusual Member of the Phylum Planctomycetes from the German Wadden Sea.</title>
        <authorList>
            <person name="Kohn T."/>
            <person name="Heuer A."/>
            <person name="Jogler M."/>
            <person name="Vollmers J."/>
            <person name="Boedeker C."/>
            <person name="Bunk B."/>
            <person name="Rast P."/>
            <person name="Borchert D."/>
            <person name="Glockner I."/>
            <person name="Freese H.M."/>
            <person name="Klenk H.P."/>
            <person name="Overmann J."/>
            <person name="Kaster A.K."/>
            <person name="Rohde M."/>
            <person name="Wiegand S."/>
            <person name="Jogler C."/>
        </authorList>
    </citation>
    <scope>NUCLEOTIDE SEQUENCE [LARGE SCALE GENOMIC DNA]</scope>
    <source>
        <strain evidence="2 3">NH11</strain>
    </source>
</reference>
<dbReference type="OrthoDB" id="9759690at2"/>
<dbReference type="InterPro" id="IPR006144">
    <property type="entry name" value="Secretion_HlyD_CS"/>
</dbReference>
<dbReference type="STRING" id="1891926.Fuma_06625"/>
<proteinExistence type="predicted"/>
<keyword evidence="2" id="KW-0645">Protease</keyword>
<keyword evidence="1" id="KW-0472">Membrane</keyword>
<dbReference type="RefSeq" id="WP_077027909.1">
    <property type="nucleotide sequence ID" value="NZ_CP017641.1"/>
</dbReference>
<dbReference type="GO" id="GO:0009306">
    <property type="term" value="P:protein secretion"/>
    <property type="evidence" value="ECO:0007669"/>
    <property type="project" value="InterPro"/>
</dbReference>
<feature type="transmembrane region" description="Helical" evidence="1">
    <location>
        <begin position="367"/>
        <end position="392"/>
    </location>
</feature>
<dbReference type="InterPro" id="IPR001193">
    <property type="entry name" value="MBTPS2"/>
</dbReference>
<dbReference type="AlphaFoldDB" id="A0A1P8WSC6"/>
<feature type="transmembrane region" description="Helical" evidence="1">
    <location>
        <begin position="155"/>
        <end position="177"/>
    </location>
</feature>
<keyword evidence="3" id="KW-1185">Reference proteome</keyword>
<dbReference type="EMBL" id="CP017641">
    <property type="protein sequence ID" value="APZ96949.1"/>
    <property type="molecule type" value="Genomic_DNA"/>
</dbReference>
<protein>
    <submittedName>
        <fullName evidence="2">Zn-dependent protease</fullName>
    </submittedName>
</protein>
<feature type="transmembrane region" description="Helical" evidence="1">
    <location>
        <begin position="290"/>
        <end position="311"/>
    </location>
</feature>
<keyword evidence="2" id="KW-0378">Hydrolase</keyword>
<evidence type="ECO:0000313" key="3">
    <source>
        <dbReference type="Proteomes" id="UP000187735"/>
    </source>
</evidence>
<feature type="transmembrane region" description="Helical" evidence="1">
    <location>
        <begin position="438"/>
        <end position="460"/>
    </location>
</feature>
<evidence type="ECO:0000256" key="1">
    <source>
        <dbReference type="SAM" id="Phobius"/>
    </source>
</evidence>
<accession>A0A1P8WSC6</accession>